<dbReference type="InterPro" id="IPR027417">
    <property type="entry name" value="P-loop_NTPase"/>
</dbReference>
<organism evidence="6 7">
    <name type="scientific">Roseburia intestinalis</name>
    <dbReference type="NCBI Taxonomy" id="166486"/>
    <lineage>
        <taxon>Bacteria</taxon>
        <taxon>Bacillati</taxon>
        <taxon>Bacillota</taxon>
        <taxon>Clostridia</taxon>
        <taxon>Lachnospirales</taxon>
        <taxon>Lachnospiraceae</taxon>
        <taxon>Roseburia</taxon>
    </lineage>
</organism>
<dbReference type="GO" id="GO:0016887">
    <property type="term" value="F:ATP hydrolysis activity"/>
    <property type="evidence" value="ECO:0007669"/>
    <property type="project" value="InterPro"/>
</dbReference>
<dbReference type="PANTHER" id="PTHR32114:SF2">
    <property type="entry name" value="ABC TRANSPORTER ABCH.3"/>
    <property type="match status" value="1"/>
</dbReference>
<evidence type="ECO:0000256" key="4">
    <source>
        <dbReference type="SAM" id="Coils"/>
    </source>
</evidence>
<reference evidence="6 7" key="1">
    <citation type="submission" date="2018-08" db="EMBL/GenBank/DDBJ databases">
        <title>A genome reference for cultivated species of the human gut microbiota.</title>
        <authorList>
            <person name="Zou Y."/>
            <person name="Xue W."/>
            <person name="Luo G."/>
        </authorList>
    </citation>
    <scope>NUCLEOTIDE SEQUENCE [LARGE SCALE GENOMIC DNA]</scope>
    <source>
        <strain evidence="6 7">AM37-1AC</strain>
    </source>
</reference>
<accession>A0A413Z5U6</accession>
<dbReference type="RefSeq" id="WP_118598037.1">
    <property type="nucleotide sequence ID" value="NZ_QSHO01000008.1"/>
</dbReference>
<dbReference type="SUPFAM" id="SSF52540">
    <property type="entry name" value="P-loop containing nucleoside triphosphate hydrolases"/>
    <property type="match status" value="1"/>
</dbReference>
<comment type="similarity">
    <text evidence="1">Belongs to the SMC family. SbcC subfamily.</text>
</comment>
<protein>
    <recommendedName>
        <fullName evidence="3">Nuclease SbcCD subunit C</fullName>
    </recommendedName>
</protein>
<dbReference type="PANTHER" id="PTHR32114">
    <property type="entry name" value="ABC TRANSPORTER ABCH.3"/>
    <property type="match status" value="1"/>
</dbReference>
<evidence type="ECO:0000256" key="1">
    <source>
        <dbReference type="ARBA" id="ARBA00006930"/>
    </source>
</evidence>
<evidence type="ECO:0000256" key="2">
    <source>
        <dbReference type="ARBA" id="ARBA00011322"/>
    </source>
</evidence>
<dbReference type="GO" id="GO:0006302">
    <property type="term" value="P:double-strand break repair"/>
    <property type="evidence" value="ECO:0007669"/>
    <property type="project" value="InterPro"/>
</dbReference>
<dbReference type="InterPro" id="IPR038729">
    <property type="entry name" value="Rad50/SbcC_AAA"/>
</dbReference>
<evidence type="ECO:0000313" key="6">
    <source>
        <dbReference type="EMBL" id="RHC16771.1"/>
    </source>
</evidence>
<gene>
    <name evidence="6" type="ORF">DW856_10725</name>
</gene>
<name>A0A413Z5U6_9FIRM</name>
<evidence type="ECO:0000259" key="5">
    <source>
        <dbReference type="Pfam" id="PF13476"/>
    </source>
</evidence>
<comment type="subunit">
    <text evidence="2">Heterodimer of SbcC and SbcD.</text>
</comment>
<evidence type="ECO:0000313" key="7">
    <source>
        <dbReference type="Proteomes" id="UP000283513"/>
    </source>
</evidence>
<dbReference type="Proteomes" id="UP000283513">
    <property type="component" value="Unassembled WGS sequence"/>
</dbReference>
<keyword evidence="4" id="KW-0175">Coiled coil</keyword>
<dbReference type="Pfam" id="PF13476">
    <property type="entry name" value="AAA_23"/>
    <property type="match status" value="1"/>
</dbReference>
<evidence type="ECO:0000256" key="3">
    <source>
        <dbReference type="ARBA" id="ARBA00013368"/>
    </source>
</evidence>
<feature type="domain" description="Rad50/SbcC-type AAA" evidence="5">
    <location>
        <begin position="7"/>
        <end position="205"/>
    </location>
</feature>
<dbReference type="EMBL" id="QSHO01000008">
    <property type="protein sequence ID" value="RHC16771.1"/>
    <property type="molecule type" value="Genomic_DNA"/>
</dbReference>
<comment type="caution">
    <text evidence="6">The sequence shown here is derived from an EMBL/GenBank/DDBJ whole genome shotgun (WGS) entry which is preliminary data.</text>
</comment>
<dbReference type="Gene3D" id="3.40.50.300">
    <property type="entry name" value="P-loop containing nucleotide triphosphate hydrolases"/>
    <property type="match status" value="1"/>
</dbReference>
<sequence length="677" mass="76625">MKLKIRSLHMENFKGIKMLDVTFSGKTKISGQNAVGKTTIFDAFTWLLFNKNSSGEEKFNVRPLNEGIRVDNVEIKVSAILDVDGNGVELSKTQKQNWVKKRGTDTAVLQGNVNSFEIDGYPKSEADFKDYVSGLAQSEEMFKMLTNPQYFSSLKWKDQRDILMKLVSETSDVELAKTDGKYAPLINELEKAPSTDDIRAKFSKALSGWKKKQAEIPVRIDEAEKSKIDVDVAEQELAKVDLVRRIAECGKKMENAGSALGDLRSKEMQLQFDMSGMEQTMNRELSNKRSIMDAELRDCKNELEHFAVTISLKEKQISDNEKTITDADAERKKLGEQYNSEKAKAFDETPYLFDESKWIFDESTTVCSLCGQKLPADKIEQLKADFEERKTKAKADAKRKLSDSKSDFITQKESNLEEIKAYGFAKKNLIEELTKKNADLQMEIDSLKKQEQGTFTNKEELCKLLSEIPEEADYSQNEEYAKLKARHNEVLAEIEKLESNGVDQVVTDLKAEKADLQSQLEEVNKVIAQAANNVAIDDRIETLRDEQKEIGQKVADQEQMLYLLEEFIRFKLNKVSESINSHFKTVNFKLFETQLNGGMKDCCECTVNGVPYSTLNSGHRIVAGLDIIRSLSELYGVSVPIFVDNAESLNEFNVPDMDAQLILLSVSEDKQLKVEGV</sequence>
<dbReference type="AlphaFoldDB" id="A0A413Z5U6"/>
<feature type="coiled-coil region" evidence="4">
    <location>
        <begin position="480"/>
        <end position="560"/>
    </location>
</feature>
<proteinExistence type="inferred from homology"/>